<feature type="compositionally biased region" description="Basic and acidic residues" evidence="1">
    <location>
        <begin position="113"/>
        <end position="125"/>
    </location>
</feature>
<dbReference type="GeneID" id="10542223"/>
<organism evidence="3 4">
    <name type="scientific">Puccinia graminis f. sp. tritici (strain CRL 75-36-700-3 / race SCCL)</name>
    <name type="common">Black stem rust fungus</name>
    <dbReference type="NCBI Taxonomy" id="418459"/>
    <lineage>
        <taxon>Eukaryota</taxon>
        <taxon>Fungi</taxon>
        <taxon>Dikarya</taxon>
        <taxon>Basidiomycota</taxon>
        <taxon>Pucciniomycotina</taxon>
        <taxon>Pucciniomycetes</taxon>
        <taxon>Pucciniales</taxon>
        <taxon>Pucciniaceae</taxon>
        <taxon>Puccinia</taxon>
    </lineage>
</organism>
<name>E3KXI5_PUCGT</name>
<dbReference type="InterPro" id="IPR001283">
    <property type="entry name" value="CRISP-related"/>
</dbReference>
<evidence type="ECO:0000313" key="4">
    <source>
        <dbReference type="Proteomes" id="UP000008783"/>
    </source>
</evidence>
<proteinExistence type="predicted"/>
<dbReference type="Proteomes" id="UP000008783">
    <property type="component" value="Unassembled WGS sequence"/>
</dbReference>
<dbReference type="eggNOG" id="KOG3017">
    <property type="taxonomic scope" value="Eukaryota"/>
</dbReference>
<feature type="compositionally biased region" description="Low complexity" evidence="1">
    <location>
        <begin position="188"/>
        <end position="202"/>
    </location>
</feature>
<dbReference type="Gene3D" id="3.40.33.10">
    <property type="entry name" value="CAP"/>
    <property type="match status" value="1"/>
</dbReference>
<evidence type="ECO:0000259" key="2">
    <source>
        <dbReference type="SMART" id="SM00198"/>
    </source>
</evidence>
<dbReference type="RefSeq" id="XP_003333362.2">
    <property type="nucleotide sequence ID" value="XM_003333314.2"/>
</dbReference>
<evidence type="ECO:0000313" key="3">
    <source>
        <dbReference type="EMBL" id="EFP88943.2"/>
    </source>
</evidence>
<dbReference type="SUPFAM" id="SSF55797">
    <property type="entry name" value="PR-1-like"/>
    <property type="match status" value="1"/>
</dbReference>
<dbReference type="OrthoDB" id="337038at2759"/>
<dbReference type="SMART" id="SM00198">
    <property type="entry name" value="SCP"/>
    <property type="match status" value="1"/>
</dbReference>
<feature type="region of interest" description="Disordered" evidence="1">
    <location>
        <begin position="69"/>
        <end position="216"/>
    </location>
</feature>
<dbReference type="InterPro" id="IPR014044">
    <property type="entry name" value="CAP_dom"/>
</dbReference>
<keyword evidence="4" id="KW-1185">Reference proteome</keyword>
<dbReference type="KEGG" id="pgr:PGTG_15146"/>
<dbReference type="InParanoid" id="E3KXI5"/>
<dbReference type="PRINTS" id="PR00837">
    <property type="entry name" value="V5TPXLIKE"/>
</dbReference>
<dbReference type="EMBL" id="DS178318">
    <property type="protein sequence ID" value="EFP88943.2"/>
    <property type="molecule type" value="Genomic_DNA"/>
</dbReference>
<dbReference type="AlphaFoldDB" id="E3KXI5"/>
<gene>
    <name evidence="3" type="ORF">PGTG_15146</name>
</gene>
<dbReference type="FunFam" id="3.40.33.10:FF:000037">
    <property type="entry name" value="Uncharacterized protein"/>
    <property type="match status" value="1"/>
</dbReference>
<sequence length="368" mass="39986">MSNLHLAVASRSKAMSSKSPILSTKKYPVWVSIIMIFLLVHLPSSFESASVEERRSEVWASARLRARAVDTPPKDCPGPKCKSSAAGGSANEEEDIHHRASVSTRSKSARSVRARDCKGEGKKDPSSTPPEKHRKKKGSEDKPADQQQQQQSQADATQSDAPKPAVQQQDDDSNAQQSEPPRKKSHKSSNSNASTAPTTSTPENSGSNTGDRSDRSRWLAAHNDIRRRYSVPDLVWDPKLEAVAQGHADTCIFKHSTSGYGENLAAGHPTLELVLEDWAFGDDECGSWDPAAADYSHFTQVVWKTAATVGCAVKKCATLPGVPFKLIDTFYYVCNYSGPLDAPTDFASNMHAKKGQCLKKPTPPNPTS</sequence>
<dbReference type="VEuPathDB" id="FungiDB:PGTG_15146"/>
<evidence type="ECO:0000256" key="1">
    <source>
        <dbReference type="SAM" id="MobiDB-lite"/>
    </source>
</evidence>
<feature type="compositionally biased region" description="Low complexity" evidence="1">
    <location>
        <begin position="145"/>
        <end position="161"/>
    </location>
</feature>
<reference key="1">
    <citation type="submission" date="2007-01" db="EMBL/GenBank/DDBJ databases">
        <title>The Genome Sequence of Puccinia graminis f. sp. tritici Strain CRL 75-36-700-3.</title>
        <authorList>
            <consortium name="The Broad Institute Genome Sequencing Platform"/>
            <person name="Birren B."/>
            <person name="Lander E."/>
            <person name="Galagan J."/>
            <person name="Nusbaum C."/>
            <person name="Devon K."/>
            <person name="Cuomo C."/>
            <person name="Jaffe D."/>
            <person name="Butler J."/>
            <person name="Alvarez P."/>
            <person name="Gnerre S."/>
            <person name="Grabherr M."/>
            <person name="Mauceli E."/>
            <person name="Brockman W."/>
            <person name="Young S."/>
            <person name="LaButti K."/>
            <person name="Sykes S."/>
            <person name="DeCaprio D."/>
            <person name="Crawford M."/>
            <person name="Koehrsen M."/>
            <person name="Engels R."/>
            <person name="Montgomery P."/>
            <person name="Pearson M."/>
            <person name="Howarth C."/>
            <person name="Larson L."/>
            <person name="White J."/>
            <person name="Zeng Q."/>
            <person name="Kodira C."/>
            <person name="Yandava C."/>
            <person name="Alvarado L."/>
            <person name="O'Leary S."/>
            <person name="Szabo L."/>
            <person name="Dean R."/>
            <person name="Schein J."/>
        </authorList>
    </citation>
    <scope>NUCLEOTIDE SEQUENCE</scope>
    <source>
        <strain>CRL 75-36-700-3</strain>
    </source>
</reference>
<dbReference type="InterPro" id="IPR035940">
    <property type="entry name" value="CAP_sf"/>
</dbReference>
<dbReference type="HOGENOM" id="CLU_035629_0_0_1"/>
<dbReference type="Pfam" id="PF00188">
    <property type="entry name" value="CAP"/>
    <property type="match status" value="1"/>
</dbReference>
<accession>E3KXI5</accession>
<dbReference type="PANTHER" id="PTHR10334">
    <property type="entry name" value="CYSTEINE-RICH SECRETORY PROTEIN-RELATED"/>
    <property type="match status" value="1"/>
</dbReference>
<dbReference type="GO" id="GO:0005615">
    <property type="term" value="C:extracellular space"/>
    <property type="evidence" value="ECO:0000318"/>
    <property type="project" value="GO_Central"/>
</dbReference>
<feature type="domain" description="SCP" evidence="2">
    <location>
        <begin position="213"/>
        <end position="338"/>
    </location>
</feature>
<reference evidence="4" key="2">
    <citation type="journal article" date="2011" name="Proc. Natl. Acad. Sci. U.S.A.">
        <title>Obligate biotrophy features unraveled by the genomic analysis of rust fungi.</title>
        <authorList>
            <person name="Duplessis S."/>
            <person name="Cuomo C.A."/>
            <person name="Lin Y.-C."/>
            <person name="Aerts A."/>
            <person name="Tisserant E."/>
            <person name="Veneault-Fourrey C."/>
            <person name="Joly D.L."/>
            <person name="Hacquard S."/>
            <person name="Amselem J."/>
            <person name="Cantarel B.L."/>
            <person name="Chiu R."/>
            <person name="Coutinho P.M."/>
            <person name="Feau N."/>
            <person name="Field M."/>
            <person name="Frey P."/>
            <person name="Gelhaye E."/>
            <person name="Goldberg J."/>
            <person name="Grabherr M.G."/>
            <person name="Kodira C.D."/>
            <person name="Kohler A."/>
            <person name="Kuees U."/>
            <person name="Lindquist E.A."/>
            <person name="Lucas S.M."/>
            <person name="Mago R."/>
            <person name="Mauceli E."/>
            <person name="Morin E."/>
            <person name="Murat C."/>
            <person name="Pangilinan J.L."/>
            <person name="Park R."/>
            <person name="Pearson M."/>
            <person name="Quesneville H."/>
            <person name="Rouhier N."/>
            <person name="Sakthikumar S."/>
            <person name="Salamov A.A."/>
            <person name="Schmutz J."/>
            <person name="Selles B."/>
            <person name="Shapiro H."/>
            <person name="Tanguay P."/>
            <person name="Tuskan G.A."/>
            <person name="Henrissat B."/>
            <person name="Van de Peer Y."/>
            <person name="Rouze P."/>
            <person name="Ellis J.G."/>
            <person name="Dodds P.N."/>
            <person name="Schein J.E."/>
            <person name="Zhong S."/>
            <person name="Hamelin R.C."/>
            <person name="Grigoriev I.V."/>
            <person name="Szabo L.J."/>
            <person name="Martin F."/>
        </authorList>
    </citation>
    <scope>NUCLEOTIDE SEQUENCE [LARGE SCALE GENOMIC DNA]</scope>
    <source>
        <strain evidence="4">CRL 75-36-700-3 / race SCCL</strain>
    </source>
</reference>
<protein>
    <recommendedName>
        <fullName evidence="2">SCP domain-containing protein</fullName>
    </recommendedName>
</protein>